<feature type="domain" description="AB hydrolase-1" evidence="4">
    <location>
        <begin position="66"/>
        <end position="225"/>
    </location>
</feature>
<evidence type="ECO:0000313" key="6">
    <source>
        <dbReference type="EMBL" id="TFY86595.1"/>
    </source>
</evidence>
<dbReference type="PANTHER" id="PTHR43248">
    <property type="entry name" value="2-SUCCINYL-6-HYDROXY-2,4-CYCLOHEXADIENE-1-CARBOXYLATE SYNTHASE"/>
    <property type="match status" value="1"/>
</dbReference>
<dbReference type="AlphaFoldDB" id="A0A4Z0AJ33"/>
<keyword evidence="7" id="KW-1185">Reference proteome</keyword>
<reference evidence="6 7" key="1">
    <citation type="journal article" date="2019" name="Syst. Appl. Microbiol.">
        <title>New species of pathogenic Pseudomonas isolated from citrus in Tunisia: Proposal of Pseudomonas kairouanensis sp. nov. and Pseudomonas nabeulensis sp. nov.</title>
        <authorList>
            <person name="Oueslati M."/>
            <person name="Mulet M."/>
            <person name="Gomila M."/>
            <person name="Berge O."/>
            <person name="Hajlaoui M.R."/>
            <person name="Lalucat J."/>
            <person name="Sadfi-Zouaoui N."/>
            <person name="Garcia-Valdes E."/>
        </authorList>
    </citation>
    <scope>NUCLEOTIDE SEQUENCE [LARGE SCALE GENOMIC DNA]</scope>
    <source>
        <strain evidence="6 7">KC12</strain>
    </source>
</reference>
<comment type="caution">
    <text evidence="6">The sequence shown here is derived from an EMBL/GenBank/DDBJ whole genome shotgun (WGS) entry which is preliminary data.</text>
</comment>
<evidence type="ECO:0000256" key="1">
    <source>
        <dbReference type="ARBA" id="ARBA00010088"/>
    </source>
</evidence>
<dbReference type="InterPro" id="IPR051601">
    <property type="entry name" value="Serine_prot/Carboxylest_S33"/>
</dbReference>
<name>A0A4Z0AJ33_9PSED</name>
<dbReference type="GO" id="GO:0016787">
    <property type="term" value="F:hydrolase activity"/>
    <property type="evidence" value="ECO:0007669"/>
    <property type="project" value="UniProtKB-KW"/>
</dbReference>
<dbReference type="Pfam" id="PF00561">
    <property type="entry name" value="Abhydrolase_1"/>
    <property type="match status" value="1"/>
</dbReference>
<accession>A0A4Z0AJ33</accession>
<evidence type="ECO:0000259" key="5">
    <source>
        <dbReference type="Pfam" id="PF08386"/>
    </source>
</evidence>
<dbReference type="Gene3D" id="3.40.50.1820">
    <property type="entry name" value="alpha/beta hydrolase"/>
    <property type="match status" value="1"/>
</dbReference>
<evidence type="ECO:0000313" key="7">
    <source>
        <dbReference type="Proteomes" id="UP000297391"/>
    </source>
</evidence>
<dbReference type="EMBL" id="QUZU01000031">
    <property type="protein sequence ID" value="TFY86595.1"/>
    <property type="molecule type" value="Genomic_DNA"/>
</dbReference>
<comment type="similarity">
    <text evidence="1">Belongs to the peptidase S33 family.</text>
</comment>
<dbReference type="SUPFAM" id="SSF53474">
    <property type="entry name" value="alpha/beta-Hydrolases"/>
    <property type="match status" value="1"/>
</dbReference>
<proteinExistence type="inferred from homology"/>
<sequence>MPLDHFNPMAGTLALDITRVNARLPHAREGAIFTNPGGPGSLGNAVFAPVLASAWKGFGEGSGVESFRHLVDAYDVIAITPRGQGGQADSQLVCQSDEMIVAQNDLSEDQTPANFAALHHNVGVLARGCASQRLAPYINTDQTARDMEFIRLQLKEPKLHYFGNSYGTWLGAWYGGLFPKHVGRMVLDSNVDWTSSFQGASLNIAPEKERVFERFVAQHAAANATVYQMGEDPSGVRQVFLGLLPEVRVAMRSDTDFYSSADYLLAARALSGWLQVWPGISDAELLALARTYRFSPDTEVAQAARRAFADLLRATRSPAHWNGIPPGPLRLTPEESVRSTVLCNDSVASGEAFWTGKESLYAVRYPVGGSFFPARHCSAWAGTQLSGVPLIRLGRLDSIVMVQAEYDDQTPKTGAVRAFDSLPNTHLIVLEGAYRHGVSFSEYDACVTPKVGEYLAYGRKPERLSICNAAD</sequence>
<dbReference type="Proteomes" id="UP000297391">
    <property type="component" value="Unassembled WGS sequence"/>
</dbReference>
<evidence type="ECO:0000256" key="2">
    <source>
        <dbReference type="ARBA" id="ARBA00022729"/>
    </source>
</evidence>
<dbReference type="InterPro" id="IPR029058">
    <property type="entry name" value="AB_hydrolase_fold"/>
</dbReference>
<evidence type="ECO:0000259" key="4">
    <source>
        <dbReference type="Pfam" id="PF00561"/>
    </source>
</evidence>
<dbReference type="OrthoDB" id="5519806at2"/>
<dbReference type="InterPro" id="IPR013595">
    <property type="entry name" value="Pept_S33_TAP-like_C"/>
</dbReference>
<keyword evidence="3 6" id="KW-0378">Hydrolase</keyword>
<protein>
    <submittedName>
        <fullName evidence="6">Alpha/beta fold hydrolase</fullName>
    </submittedName>
</protein>
<dbReference type="Pfam" id="PF08386">
    <property type="entry name" value="Abhydrolase_4"/>
    <property type="match status" value="1"/>
</dbReference>
<dbReference type="InterPro" id="IPR000073">
    <property type="entry name" value="AB_hydrolase_1"/>
</dbReference>
<feature type="domain" description="Peptidase S33 tripeptidyl aminopeptidase-like C-terminal" evidence="5">
    <location>
        <begin position="376"/>
        <end position="465"/>
    </location>
</feature>
<keyword evidence="2" id="KW-0732">Signal</keyword>
<dbReference type="PANTHER" id="PTHR43248:SF29">
    <property type="entry name" value="TRIPEPTIDYL AMINOPEPTIDASE"/>
    <property type="match status" value="1"/>
</dbReference>
<evidence type="ECO:0000256" key="3">
    <source>
        <dbReference type="ARBA" id="ARBA00022801"/>
    </source>
</evidence>
<organism evidence="6 7">
    <name type="scientific">Pseudomonas kairouanensis</name>
    <dbReference type="NCBI Taxonomy" id="2293832"/>
    <lineage>
        <taxon>Bacteria</taxon>
        <taxon>Pseudomonadati</taxon>
        <taxon>Pseudomonadota</taxon>
        <taxon>Gammaproteobacteria</taxon>
        <taxon>Pseudomonadales</taxon>
        <taxon>Pseudomonadaceae</taxon>
        <taxon>Pseudomonas</taxon>
    </lineage>
</organism>
<gene>
    <name evidence="6" type="ORF">DYL59_21755</name>
</gene>